<protein>
    <submittedName>
        <fullName evidence="1">Uncharacterized protein</fullName>
    </submittedName>
</protein>
<dbReference type="EMBL" id="JYDT01000095">
    <property type="protein sequence ID" value="KRY85226.1"/>
    <property type="molecule type" value="Genomic_DNA"/>
</dbReference>
<evidence type="ECO:0000313" key="2">
    <source>
        <dbReference type="Proteomes" id="UP000054995"/>
    </source>
</evidence>
<gene>
    <name evidence="1" type="ORF">T4D_622</name>
</gene>
<dbReference type="OrthoDB" id="10509626at2759"/>
<organism evidence="1 2">
    <name type="scientific">Trichinella pseudospiralis</name>
    <name type="common">Parasitic roundworm</name>
    <dbReference type="NCBI Taxonomy" id="6337"/>
    <lineage>
        <taxon>Eukaryota</taxon>
        <taxon>Metazoa</taxon>
        <taxon>Ecdysozoa</taxon>
        <taxon>Nematoda</taxon>
        <taxon>Enoplea</taxon>
        <taxon>Dorylaimia</taxon>
        <taxon>Trichinellida</taxon>
        <taxon>Trichinellidae</taxon>
        <taxon>Trichinella</taxon>
    </lineage>
</organism>
<comment type="caution">
    <text evidence="1">The sequence shown here is derived from an EMBL/GenBank/DDBJ whole genome shotgun (WGS) entry which is preliminary data.</text>
</comment>
<keyword evidence="2" id="KW-1185">Reference proteome</keyword>
<dbReference type="AlphaFoldDB" id="A0A0V1FGR4"/>
<reference evidence="1 2" key="1">
    <citation type="submission" date="2015-01" db="EMBL/GenBank/DDBJ databases">
        <title>Evolution of Trichinella species and genotypes.</title>
        <authorList>
            <person name="Korhonen P.K."/>
            <person name="Edoardo P."/>
            <person name="Giuseppe L.R."/>
            <person name="Gasser R.B."/>
        </authorList>
    </citation>
    <scope>NUCLEOTIDE SEQUENCE [LARGE SCALE GENOMIC DNA]</scope>
    <source>
        <strain evidence="1">ISS470</strain>
    </source>
</reference>
<dbReference type="Proteomes" id="UP000054995">
    <property type="component" value="Unassembled WGS sequence"/>
</dbReference>
<name>A0A0V1FGR4_TRIPS</name>
<proteinExistence type="predicted"/>
<accession>A0A0V1FGR4</accession>
<evidence type="ECO:0000313" key="1">
    <source>
        <dbReference type="EMBL" id="KRY85226.1"/>
    </source>
</evidence>
<sequence length="68" mass="7830">MKSYIDSTHSGNPIPFMQKKLSSSILYFQERRIATNQLRSLIINACMHALNVQLKALRIGIHLRVEAY</sequence>